<protein>
    <submittedName>
        <fullName evidence="2">Uncharacterized protein</fullName>
    </submittedName>
</protein>
<evidence type="ECO:0000313" key="3">
    <source>
        <dbReference type="Proteomes" id="UP000292262"/>
    </source>
</evidence>
<dbReference type="EMBL" id="SGXE01000005">
    <property type="protein sequence ID" value="RZS91905.1"/>
    <property type="molecule type" value="Genomic_DNA"/>
</dbReference>
<dbReference type="AlphaFoldDB" id="A0A4Q7NXA9"/>
<sequence length="100" mass="10935">MKIQLEINKKALTVAASSFILGSTLLLLYLTTGAEAILIGGLLYVLIALAVNAITLIHILVNTITNLQNYKENLRTLLLFLINIPIAIGYIHIIIKNPVL</sequence>
<organism evidence="2 3">
    <name type="scientific">Aquimarina brevivitae</name>
    <dbReference type="NCBI Taxonomy" id="323412"/>
    <lineage>
        <taxon>Bacteria</taxon>
        <taxon>Pseudomonadati</taxon>
        <taxon>Bacteroidota</taxon>
        <taxon>Flavobacteriia</taxon>
        <taxon>Flavobacteriales</taxon>
        <taxon>Flavobacteriaceae</taxon>
        <taxon>Aquimarina</taxon>
    </lineage>
</organism>
<keyword evidence="1" id="KW-0812">Transmembrane</keyword>
<keyword evidence="1" id="KW-0472">Membrane</keyword>
<feature type="transmembrane region" description="Helical" evidence="1">
    <location>
        <begin position="12"/>
        <end position="30"/>
    </location>
</feature>
<name>A0A4Q7NXA9_9FLAO</name>
<dbReference type="RefSeq" id="WP_130287537.1">
    <property type="nucleotide sequence ID" value="NZ_SGXE01000005.1"/>
</dbReference>
<gene>
    <name evidence="2" type="ORF">EV197_3009</name>
</gene>
<feature type="transmembrane region" description="Helical" evidence="1">
    <location>
        <begin position="73"/>
        <end position="95"/>
    </location>
</feature>
<comment type="caution">
    <text evidence="2">The sequence shown here is derived from an EMBL/GenBank/DDBJ whole genome shotgun (WGS) entry which is preliminary data.</text>
</comment>
<evidence type="ECO:0000256" key="1">
    <source>
        <dbReference type="SAM" id="Phobius"/>
    </source>
</evidence>
<feature type="transmembrane region" description="Helical" evidence="1">
    <location>
        <begin position="36"/>
        <end position="61"/>
    </location>
</feature>
<reference evidence="2 3" key="1">
    <citation type="submission" date="2019-02" db="EMBL/GenBank/DDBJ databases">
        <title>Genomic Encyclopedia of Type Strains, Phase IV (KMG-IV): sequencing the most valuable type-strain genomes for metagenomic binning, comparative biology and taxonomic classification.</title>
        <authorList>
            <person name="Goeker M."/>
        </authorList>
    </citation>
    <scope>NUCLEOTIDE SEQUENCE [LARGE SCALE GENOMIC DNA]</scope>
    <source>
        <strain evidence="2 3">DSM 17196</strain>
    </source>
</reference>
<dbReference type="OrthoDB" id="1163977at2"/>
<dbReference type="Proteomes" id="UP000292262">
    <property type="component" value="Unassembled WGS sequence"/>
</dbReference>
<evidence type="ECO:0000313" key="2">
    <source>
        <dbReference type="EMBL" id="RZS91905.1"/>
    </source>
</evidence>
<proteinExistence type="predicted"/>
<keyword evidence="1" id="KW-1133">Transmembrane helix</keyword>
<keyword evidence="3" id="KW-1185">Reference proteome</keyword>
<accession>A0A4Q7NXA9</accession>